<sequence>MFFTEVQSFHTSEIPHRREAVSLC</sequence>
<name>A0ABN9BQ14_9NEOB</name>
<gene>
    <name evidence="1" type="ORF">SPARVUS_LOCUS3370058</name>
</gene>
<accession>A0ABN9BQ14</accession>
<dbReference type="EMBL" id="CATNWA010005205">
    <property type="protein sequence ID" value="CAI9549555.1"/>
    <property type="molecule type" value="Genomic_DNA"/>
</dbReference>
<dbReference type="Proteomes" id="UP001162483">
    <property type="component" value="Unassembled WGS sequence"/>
</dbReference>
<comment type="caution">
    <text evidence="1">The sequence shown here is derived from an EMBL/GenBank/DDBJ whole genome shotgun (WGS) entry which is preliminary data.</text>
</comment>
<organism evidence="1 2">
    <name type="scientific">Staurois parvus</name>
    <dbReference type="NCBI Taxonomy" id="386267"/>
    <lineage>
        <taxon>Eukaryota</taxon>
        <taxon>Metazoa</taxon>
        <taxon>Chordata</taxon>
        <taxon>Craniata</taxon>
        <taxon>Vertebrata</taxon>
        <taxon>Euteleostomi</taxon>
        <taxon>Amphibia</taxon>
        <taxon>Batrachia</taxon>
        <taxon>Anura</taxon>
        <taxon>Neobatrachia</taxon>
        <taxon>Ranoidea</taxon>
        <taxon>Ranidae</taxon>
        <taxon>Staurois</taxon>
    </lineage>
</organism>
<proteinExistence type="predicted"/>
<evidence type="ECO:0000313" key="2">
    <source>
        <dbReference type="Proteomes" id="UP001162483"/>
    </source>
</evidence>
<protein>
    <submittedName>
        <fullName evidence="1">Uncharacterized protein</fullName>
    </submittedName>
</protein>
<evidence type="ECO:0000313" key="1">
    <source>
        <dbReference type="EMBL" id="CAI9549555.1"/>
    </source>
</evidence>
<keyword evidence="2" id="KW-1185">Reference proteome</keyword>
<reference evidence="1" key="1">
    <citation type="submission" date="2023-05" db="EMBL/GenBank/DDBJ databases">
        <authorList>
            <person name="Stuckert A."/>
        </authorList>
    </citation>
    <scope>NUCLEOTIDE SEQUENCE</scope>
</reference>